<protein>
    <submittedName>
        <fullName evidence="1">Uncharacterized protein</fullName>
    </submittedName>
</protein>
<proteinExistence type="predicted"/>
<dbReference type="AlphaFoldDB" id="A0A8S1SEB8"/>
<accession>A0A8S1SEB8</accession>
<evidence type="ECO:0000313" key="2">
    <source>
        <dbReference type="Proteomes" id="UP000683925"/>
    </source>
</evidence>
<evidence type="ECO:0000313" key="1">
    <source>
        <dbReference type="EMBL" id="CAD8138483.1"/>
    </source>
</evidence>
<organism evidence="1 2">
    <name type="scientific">Paramecium octaurelia</name>
    <dbReference type="NCBI Taxonomy" id="43137"/>
    <lineage>
        <taxon>Eukaryota</taxon>
        <taxon>Sar</taxon>
        <taxon>Alveolata</taxon>
        <taxon>Ciliophora</taxon>
        <taxon>Intramacronucleata</taxon>
        <taxon>Oligohymenophorea</taxon>
        <taxon>Peniculida</taxon>
        <taxon>Parameciidae</taxon>
        <taxon>Paramecium</taxon>
    </lineage>
</organism>
<dbReference type="OrthoDB" id="446723at2759"/>
<comment type="caution">
    <text evidence="1">The sequence shown here is derived from an EMBL/GenBank/DDBJ whole genome shotgun (WGS) entry which is preliminary data.</text>
</comment>
<dbReference type="Proteomes" id="UP000683925">
    <property type="component" value="Unassembled WGS sequence"/>
</dbReference>
<gene>
    <name evidence="1" type="ORF">POCTA_138.1.T0090402</name>
</gene>
<dbReference type="EMBL" id="CAJJDP010000008">
    <property type="protein sequence ID" value="CAD8138483.1"/>
    <property type="molecule type" value="Genomic_DNA"/>
</dbReference>
<keyword evidence="2" id="KW-1185">Reference proteome</keyword>
<name>A0A8S1SEB8_PAROT</name>
<reference evidence="1" key="1">
    <citation type="submission" date="2021-01" db="EMBL/GenBank/DDBJ databases">
        <authorList>
            <consortium name="Genoscope - CEA"/>
            <person name="William W."/>
        </authorList>
    </citation>
    <scope>NUCLEOTIDE SEQUENCE</scope>
</reference>
<sequence length="60" mass="6658">MVIEYDYPGYGLSHGVTNQGSIFNAIECVYYFVLSLGFQNSQIILQSQSLGTSPLIYLGF</sequence>